<feature type="non-terminal residue" evidence="1">
    <location>
        <position position="118"/>
    </location>
</feature>
<gene>
    <name evidence="1" type="ORF">KUCAC02_019835</name>
</gene>
<dbReference type="EMBL" id="CM043808">
    <property type="protein sequence ID" value="KAI4801971.1"/>
    <property type="molecule type" value="Genomic_DNA"/>
</dbReference>
<reference evidence="1" key="1">
    <citation type="submission" date="2022-05" db="EMBL/GenBank/DDBJ databases">
        <title>Chromosome-level genome of Chaenocephalus aceratus.</title>
        <authorList>
            <person name="Park H."/>
        </authorList>
    </citation>
    <scope>NUCLEOTIDE SEQUENCE</scope>
    <source>
        <strain evidence="1">KU_202001</strain>
    </source>
</reference>
<evidence type="ECO:0000313" key="2">
    <source>
        <dbReference type="Proteomes" id="UP001057452"/>
    </source>
</evidence>
<organism evidence="1 2">
    <name type="scientific">Chaenocephalus aceratus</name>
    <name type="common">Blackfin icefish</name>
    <name type="synonym">Chaenichthys aceratus</name>
    <dbReference type="NCBI Taxonomy" id="36190"/>
    <lineage>
        <taxon>Eukaryota</taxon>
        <taxon>Metazoa</taxon>
        <taxon>Chordata</taxon>
        <taxon>Craniata</taxon>
        <taxon>Vertebrata</taxon>
        <taxon>Euteleostomi</taxon>
        <taxon>Actinopterygii</taxon>
        <taxon>Neopterygii</taxon>
        <taxon>Teleostei</taxon>
        <taxon>Neoteleostei</taxon>
        <taxon>Acanthomorphata</taxon>
        <taxon>Eupercaria</taxon>
        <taxon>Perciformes</taxon>
        <taxon>Notothenioidei</taxon>
        <taxon>Channichthyidae</taxon>
        <taxon>Chaenocephalus</taxon>
    </lineage>
</organism>
<keyword evidence="2" id="KW-1185">Reference proteome</keyword>
<sequence length="118" mass="13428">EFRGQEDLSAVTERIMGVGIPLAVITALRQHPFLLHYNTLSKDNTESGGKMSLSSNVRFGPLHENPSPVGFLTFQPGLELELVFKKREKCFEDAIERMASSLRPMQRWVQWLNLTKRG</sequence>
<feature type="non-terminal residue" evidence="1">
    <location>
        <position position="1"/>
    </location>
</feature>
<evidence type="ECO:0000313" key="1">
    <source>
        <dbReference type="EMBL" id="KAI4801971.1"/>
    </source>
</evidence>
<accession>A0ACB9VQZ0</accession>
<comment type="caution">
    <text evidence="1">The sequence shown here is derived from an EMBL/GenBank/DDBJ whole genome shotgun (WGS) entry which is preliminary data.</text>
</comment>
<name>A0ACB9VQZ0_CHAAC</name>
<protein>
    <submittedName>
        <fullName evidence="1">Uncharacterized protein</fullName>
    </submittedName>
</protein>
<dbReference type="Proteomes" id="UP001057452">
    <property type="component" value="Chromosome 24"/>
</dbReference>
<proteinExistence type="predicted"/>